<accession>A0A428RFK1</accession>
<name>A0A428RFK1_9HYPO</name>
<dbReference type="EMBL" id="NKCK01000938">
    <property type="protein sequence ID" value="RSL76300.1"/>
    <property type="molecule type" value="Genomic_DNA"/>
</dbReference>
<protein>
    <submittedName>
        <fullName evidence="1">Uncharacterized protein</fullName>
    </submittedName>
</protein>
<comment type="caution">
    <text evidence="1">The sequence shown here is derived from an EMBL/GenBank/DDBJ whole genome shotgun (WGS) entry which is preliminary data.</text>
</comment>
<organism evidence="1 2">
    <name type="scientific">Fusarium oligoseptatum</name>
    <dbReference type="NCBI Taxonomy" id="2604345"/>
    <lineage>
        <taxon>Eukaryota</taxon>
        <taxon>Fungi</taxon>
        <taxon>Dikarya</taxon>
        <taxon>Ascomycota</taxon>
        <taxon>Pezizomycotina</taxon>
        <taxon>Sordariomycetes</taxon>
        <taxon>Hypocreomycetidae</taxon>
        <taxon>Hypocreales</taxon>
        <taxon>Nectriaceae</taxon>
        <taxon>Fusarium</taxon>
        <taxon>Fusarium solani species complex</taxon>
    </lineage>
</organism>
<gene>
    <name evidence="1" type="ORF">CEP52_017796</name>
</gene>
<dbReference type="STRING" id="1325735.A0A428RFK1"/>
<proteinExistence type="predicted"/>
<dbReference type="AlphaFoldDB" id="A0A428RFK1"/>
<feature type="non-terminal residue" evidence="1">
    <location>
        <position position="51"/>
    </location>
</feature>
<reference evidence="1 2" key="1">
    <citation type="submission" date="2017-06" db="EMBL/GenBank/DDBJ databases">
        <title>Comparative genomic analysis of Ambrosia Fusariam Clade fungi.</title>
        <authorList>
            <person name="Stajich J.E."/>
            <person name="Carrillo J."/>
            <person name="Kijimoto T."/>
            <person name="Eskalen A."/>
            <person name="O'Donnell K."/>
            <person name="Kasson M."/>
        </authorList>
    </citation>
    <scope>NUCLEOTIDE SEQUENCE [LARGE SCALE GENOMIC DNA]</scope>
    <source>
        <strain evidence="1 2">NRRL62579</strain>
    </source>
</reference>
<evidence type="ECO:0000313" key="2">
    <source>
        <dbReference type="Proteomes" id="UP000287144"/>
    </source>
</evidence>
<keyword evidence="2" id="KW-1185">Reference proteome</keyword>
<evidence type="ECO:0000313" key="1">
    <source>
        <dbReference type="EMBL" id="RSL76300.1"/>
    </source>
</evidence>
<dbReference type="Proteomes" id="UP000287144">
    <property type="component" value="Unassembled WGS sequence"/>
</dbReference>
<sequence length="51" mass="5833">MPPKPKKLKATRFHDKDFEAHMELLCLNEKSEGLNDVSLAPMFMGHVGKHQ</sequence>